<evidence type="ECO:0000259" key="9">
    <source>
        <dbReference type="PROSITE" id="PS50234"/>
    </source>
</evidence>
<dbReference type="InterPro" id="IPR010600">
    <property type="entry name" value="ITI_HC_C"/>
</dbReference>
<organism evidence="11 12">
    <name type="scientific">Octopus vulgaris</name>
    <name type="common">Common octopus</name>
    <dbReference type="NCBI Taxonomy" id="6645"/>
    <lineage>
        <taxon>Eukaryota</taxon>
        <taxon>Metazoa</taxon>
        <taxon>Spiralia</taxon>
        <taxon>Lophotrochozoa</taxon>
        <taxon>Mollusca</taxon>
        <taxon>Cephalopoda</taxon>
        <taxon>Coleoidea</taxon>
        <taxon>Octopodiformes</taxon>
        <taxon>Octopoda</taxon>
        <taxon>Incirrata</taxon>
        <taxon>Octopodidae</taxon>
        <taxon>Octopus</taxon>
    </lineage>
</organism>
<evidence type="ECO:0000256" key="4">
    <source>
        <dbReference type="ARBA" id="ARBA00022690"/>
    </source>
</evidence>
<dbReference type="PROSITE" id="PS51468">
    <property type="entry name" value="VIT"/>
    <property type="match status" value="1"/>
</dbReference>
<protein>
    <submittedName>
        <fullName evidence="11">Inter-alpha-trypsin inhibitor heavy chain H3-like isoform X1</fullName>
    </submittedName>
</protein>
<dbReference type="PANTHER" id="PTHR10338">
    <property type="entry name" value="INTER-ALPHA-TRYPSIN INHIBITOR HEAVY CHAIN FAMILY MEMBER"/>
    <property type="match status" value="1"/>
</dbReference>
<proteinExistence type="inferred from homology"/>
<evidence type="ECO:0000256" key="2">
    <source>
        <dbReference type="ARBA" id="ARBA00010158"/>
    </source>
</evidence>
<feature type="domain" description="VIT" evidence="10">
    <location>
        <begin position="11"/>
        <end position="141"/>
    </location>
</feature>
<evidence type="ECO:0000256" key="8">
    <source>
        <dbReference type="SAM" id="SignalP"/>
    </source>
</evidence>
<dbReference type="SMART" id="SM00609">
    <property type="entry name" value="VIT"/>
    <property type="match status" value="1"/>
</dbReference>
<dbReference type="Pfam" id="PF13768">
    <property type="entry name" value="VWA_3"/>
    <property type="match status" value="1"/>
</dbReference>
<dbReference type="PROSITE" id="PS50234">
    <property type="entry name" value="VWFA"/>
    <property type="match status" value="1"/>
</dbReference>
<feature type="chain" id="PRO_5041310634" evidence="8">
    <location>
        <begin position="22"/>
        <end position="874"/>
    </location>
</feature>
<dbReference type="InterPro" id="IPR050934">
    <property type="entry name" value="ITIH"/>
</dbReference>
<keyword evidence="5 8" id="KW-0732">Signal</keyword>
<evidence type="ECO:0000256" key="7">
    <source>
        <dbReference type="ARBA" id="ARBA00023180"/>
    </source>
</evidence>
<comment type="subcellular location">
    <subcellularLocation>
        <location evidence="1">Secreted</location>
    </subcellularLocation>
</comment>
<dbReference type="EMBL" id="OX597828">
    <property type="protein sequence ID" value="CAI9734240.1"/>
    <property type="molecule type" value="Genomic_DNA"/>
</dbReference>
<evidence type="ECO:0000313" key="11">
    <source>
        <dbReference type="EMBL" id="CAI9734240.1"/>
    </source>
</evidence>
<keyword evidence="6" id="KW-0722">Serine protease inhibitor</keyword>
<keyword evidence="12" id="KW-1185">Reference proteome</keyword>
<dbReference type="InterPro" id="IPR002035">
    <property type="entry name" value="VWF_A"/>
</dbReference>
<reference evidence="11" key="1">
    <citation type="submission" date="2023-08" db="EMBL/GenBank/DDBJ databases">
        <authorList>
            <person name="Alioto T."/>
            <person name="Alioto T."/>
            <person name="Gomez Garrido J."/>
        </authorList>
    </citation>
    <scope>NUCLEOTIDE SEQUENCE</scope>
</reference>
<dbReference type="SMART" id="SM00327">
    <property type="entry name" value="VWA"/>
    <property type="match status" value="1"/>
</dbReference>
<dbReference type="SUPFAM" id="SSF53300">
    <property type="entry name" value="vWA-like"/>
    <property type="match status" value="1"/>
</dbReference>
<gene>
    <name evidence="11" type="ORF">OCTVUL_1B005187</name>
</gene>
<evidence type="ECO:0000256" key="1">
    <source>
        <dbReference type="ARBA" id="ARBA00004613"/>
    </source>
</evidence>
<evidence type="ECO:0000313" key="12">
    <source>
        <dbReference type="Proteomes" id="UP001162480"/>
    </source>
</evidence>
<feature type="signal peptide" evidence="8">
    <location>
        <begin position="1"/>
        <end position="21"/>
    </location>
</feature>
<dbReference type="InterPro" id="IPR036465">
    <property type="entry name" value="vWFA_dom_sf"/>
</dbReference>
<name>A0AA36FDI0_OCTVU</name>
<keyword evidence="3" id="KW-0964">Secreted</keyword>
<evidence type="ECO:0000256" key="5">
    <source>
        <dbReference type="ARBA" id="ARBA00022729"/>
    </source>
</evidence>
<dbReference type="Pfam" id="PF06668">
    <property type="entry name" value="ITI_HC_C"/>
    <property type="match status" value="1"/>
</dbReference>
<dbReference type="GO" id="GO:0030212">
    <property type="term" value="P:hyaluronan metabolic process"/>
    <property type="evidence" value="ECO:0007669"/>
    <property type="project" value="InterPro"/>
</dbReference>
<dbReference type="Proteomes" id="UP001162480">
    <property type="component" value="Chromosome 15"/>
</dbReference>
<dbReference type="Pfam" id="PF08487">
    <property type="entry name" value="VIT"/>
    <property type="match status" value="1"/>
</dbReference>
<dbReference type="AlphaFoldDB" id="A0AA36FDI0"/>
<accession>A0AA36FDI0</accession>
<evidence type="ECO:0000256" key="6">
    <source>
        <dbReference type="ARBA" id="ARBA00022900"/>
    </source>
</evidence>
<dbReference type="InterPro" id="IPR013694">
    <property type="entry name" value="VIT"/>
</dbReference>
<dbReference type="PANTHER" id="PTHR10338:SF108">
    <property type="entry name" value="INTER-ALPHA-TRYPSIN INHIBITOR HEAVY CHAIN H4-LIKE PROTEIN"/>
    <property type="match status" value="1"/>
</dbReference>
<dbReference type="Gene3D" id="3.40.50.410">
    <property type="entry name" value="von Willebrand factor, type A domain"/>
    <property type="match status" value="1"/>
</dbReference>
<feature type="domain" description="VWFA" evidence="9">
    <location>
        <begin position="272"/>
        <end position="452"/>
    </location>
</feature>
<comment type="similarity">
    <text evidence="2">Belongs to the ITIH family.</text>
</comment>
<evidence type="ECO:0000259" key="10">
    <source>
        <dbReference type="PROSITE" id="PS51468"/>
    </source>
</evidence>
<dbReference type="GO" id="GO:0004867">
    <property type="term" value="F:serine-type endopeptidase inhibitor activity"/>
    <property type="evidence" value="ECO:0007669"/>
    <property type="project" value="UniProtKB-KW"/>
</dbReference>
<keyword evidence="4" id="KW-0646">Protease inhibitor</keyword>
<keyword evidence="7" id="KW-0325">Glycoprotein</keyword>
<sequence length="874" mass="100893">MFYRFGGIHFWLLLLPTITDSLVMPIIRRMAITSDIRYRFATTHISLDVGNTQNYTEDFHFETQLPLGSLISNVSLYVNGTHYKSKTQKISEEYKIWLQKTNIKLRPIKEDKSLYFDSNIFAMAVPMAALSKAQFNLTYNYLLHRQNNKYKFPVYLFFRQGQYVDDVAVNTYLWEPTEIMGTSVNLFKEHNMPVASIEQKLKSDPKIHRKSPNNIHITYKTSLGMISNLFTRNLLLEYSLKQNRKSSGNVLWNNKEGLIFFSPRRLKAFPKDIIFTIDYTDSMKGEKLSEVKKALSSILRMTSSKDRFKILLYNKDVYQWSYGLLPVSSRNIKVAFELFKKIMPSDTSDLNLAIEESLKQLKKSASNKKRVRVVYFLTDGWQSMPHIKRHKITKSFREANKDCKAIFFTVALYPKADYVLLKTLSNLSGGKTLRITEKQNISKAMVNFYKEMRTPLLTNLSTVGPYYNTSYYVGLKDYYKGSENILYFNKTNVNSSDGSTLYVYSDSANGAVKFKSTIEDSHIEDNIGGLNSVQRKNFMAKYLDFLFVRMVIDRKLKAREEEAIDKATKNGFLTPWTYMSALPSTYDAVQNLVTGEHILDVEIEIPGRGFTGSGVGDPHFTVSIRGLKRPVCFDLHGHDGDVINLLADDTANLYVNARIIKASINSKKTYLGEISIIRAHQTWVISPDQVERTKSDQLQWKDIDKINMTNAVNVTYEGDQINQIDNSSINDISIRHSGYRTLTLTTSSKKGRIEFLLRRSKTKHQPIKMKYLNFYLTDSTGLSDSDHGLIGQFISWKGNITKLYMQPNGKIQSWIKLENERENRNRTFTAILTHNRRSMYSHQQCWTVWKEGKDFIKGEYEDYLIHGLHSKPSS</sequence>
<evidence type="ECO:0000256" key="3">
    <source>
        <dbReference type="ARBA" id="ARBA00022525"/>
    </source>
</evidence>
<dbReference type="GO" id="GO:0005576">
    <property type="term" value="C:extracellular region"/>
    <property type="evidence" value="ECO:0007669"/>
    <property type="project" value="UniProtKB-SubCell"/>
</dbReference>